<dbReference type="SUPFAM" id="SSF101386">
    <property type="entry name" value="all-alpha NTP pyrophosphatases"/>
    <property type="match status" value="1"/>
</dbReference>
<protein>
    <recommendedName>
        <fullName evidence="1">NTP pyrophosphohydrolase MazG-like domain-containing protein</fullName>
    </recommendedName>
</protein>
<proteinExistence type="predicted"/>
<evidence type="ECO:0000259" key="1">
    <source>
        <dbReference type="Pfam" id="PF03819"/>
    </source>
</evidence>
<organism evidence="2 3">
    <name type="scientific">Mammaliicoccus sciuri</name>
    <name type="common">Staphylococcus sciuri</name>
    <dbReference type="NCBI Taxonomy" id="1296"/>
    <lineage>
        <taxon>Bacteria</taxon>
        <taxon>Bacillati</taxon>
        <taxon>Bacillota</taxon>
        <taxon>Bacilli</taxon>
        <taxon>Bacillales</taxon>
        <taxon>Staphylococcaceae</taxon>
        <taxon>Mammaliicoccus</taxon>
    </lineage>
</organism>
<comment type="caution">
    <text evidence="2">The sequence shown here is derived from an EMBL/GenBank/DDBJ whole genome shotgun (WGS) entry which is preliminary data.</text>
</comment>
<sequence>MNNIQDLTEKIEKWAIDRNLHTADPKSQAIKLFEELGELAEGLSKNKIELIEDAIGDSYVVLTILAMQLDLDINQCIQTAYNEIKDRKGKMVNGVFVKEQDL</sequence>
<dbReference type="Pfam" id="PF03819">
    <property type="entry name" value="MazG"/>
    <property type="match status" value="1"/>
</dbReference>
<dbReference type="CDD" id="cd11540">
    <property type="entry name" value="NTP-PPase_u3"/>
    <property type="match status" value="1"/>
</dbReference>
<dbReference type="InterPro" id="IPR004518">
    <property type="entry name" value="MazG-like_dom"/>
</dbReference>
<dbReference type="Proteomes" id="UP000274792">
    <property type="component" value="Unassembled WGS sequence"/>
</dbReference>
<name>A0AAJ4VIB6_MAMSC</name>
<reference evidence="2 3" key="1">
    <citation type="submission" date="2018-10" db="EMBL/GenBank/DDBJ databases">
        <title>A collection Staphylococci species genome sequencing.</title>
        <authorList>
            <person name="Cole K."/>
        </authorList>
    </citation>
    <scope>NUCLEOTIDE SEQUENCE [LARGE SCALE GENOMIC DNA]</scope>
    <source>
        <strain evidence="3">NCTC 12218</strain>
    </source>
</reference>
<evidence type="ECO:0000313" key="2">
    <source>
        <dbReference type="EMBL" id="RTX73790.1"/>
    </source>
</evidence>
<dbReference type="EMBL" id="RXWV01000023">
    <property type="protein sequence ID" value="RTX73790.1"/>
    <property type="molecule type" value="Genomic_DNA"/>
</dbReference>
<dbReference type="Gene3D" id="1.10.287.1080">
    <property type="entry name" value="MazG-like"/>
    <property type="match status" value="1"/>
</dbReference>
<gene>
    <name evidence="2" type="ORF">CD117_04165</name>
</gene>
<dbReference type="RefSeq" id="WP_126476825.1">
    <property type="nucleotide sequence ID" value="NZ_RXWV01000023.1"/>
</dbReference>
<accession>A0AAJ4VIB6</accession>
<feature type="domain" description="NTP pyrophosphohydrolase MazG-like" evidence="1">
    <location>
        <begin position="27"/>
        <end position="88"/>
    </location>
</feature>
<dbReference type="AlphaFoldDB" id="A0AAJ4VIB6"/>
<evidence type="ECO:0000313" key="3">
    <source>
        <dbReference type="Proteomes" id="UP000274792"/>
    </source>
</evidence>